<name>A0ABW8T6G1_9CLOT</name>
<dbReference type="HAMAP" id="MF_01440">
    <property type="entry name" value="CheD"/>
    <property type="match status" value="1"/>
</dbReference>
<sequence length="157" mass="17497">MDKFVGIGEYVISNDKKDMIKTFALGSCVAVTVYAPSRFVAGMVHIALPSPISLSKENNERPCYYAIMGVPLLINEMCYKFGCYKSELEVQLFGGSDSIRKNDVFNIGRRNIEAVREVLEGLGLNYKYTQVGGFQSRTIYMEVGTGNIKTMTQPLII</sequence>
<accession>A0ABW8T6G1</accession>
<evidence type="ECO:0000256" key="1">
    <source>
        <dbReference type="ARBA" id="ARBA00022500"/>
    </source>
</evidence>
<dbReference type="EC" id="3.5.1.44" evidence="3"/>
<dbReference type="SUPFAM" id="SSF64438">
    <property type="entry name" value="CNF1/YfiH-like putative cysteine hydrolases"/>
    <property type="match status" value="1"/>
</dbReference>
<comment type="catalytic activity">
    <reaction evidence="3">
        <text>L-glutaminyl-[protein] + H2O = L-glutamyl-[protein] + NH4(+)</text>
        <dbReference type="Rhea" id="RHEA:16441"/>
        <dbReference type="Rhea" id="RHEA-COMP:10207"/>
        <dbReference type="Rhea" id="RHEA-COMP:10208"/>
        <dbReference type="ChEBI" id="CHEBI:15377"/>
        <dbReference type="ChEBI" id="CHEBI:28938"/>
        <dbReference type="ChEBI" id="CHEBI:29973"/>
        <dbReference type="ChEBI" id="CHEBI:30011"/>
        <dbReference type="EC" id="3.5.1.44"/>
    </reaction>
</comment>
<dbReference type="Pfam" id="PF03975">
    <property type="entry name" value="CheD"/>
    <property type="match status" value="1"/>
</dbReference>
<dbReference type="RefSeq" id="WP_406770490.1">
    <property type="nucleotide sequence ID" value="NZ_JBJHZZ010000012.1"/>
</dbReference>
<organism evidence="4 5">
    <name type="scientific">Candidatus Clostridium stratigraminis</name>
    <dbReference type="NCBI Taxonomy" id="3381661"/>
    <lineage>
        <taxon>Bacteria</taxon>
        <taxon>Bacillati</taxon>
        <taxon>Bacillota</taxon>
        <taxon>Clostridia</taxon>
        <taxon>Eubacteriales</taxon>
        <taxon>Clostridiaceae</taxon>
        <taxon>Clostridium</taxon>
    </lineage>
</organism>
<dbReference type="CDD" id="cd16352">
    <property type="entry name" value="CheD"/>
    <property type="match status" value="1"/>
</dbReference>
<dbReference type="Proteomes" id="UP001623591">
    <property type="component" value="Unassembled WGS sequence"/>
</dbReference>
<dbReference type="InterPro" id="IPR005659">
    <property type="entry name" value="Chemorcpt_Glu_NH3ase_CheD"/>
</dbReference>
<evidence type="ECO:0000313" key="5">
    <source>
        <dbReference type="Proteomes" id="UP001623591"/>
    </source>
</evidence>
<dbReference type="PANTHER" id="PTHR35147">
    <property type="entry name" value="CHEMORECEPTOR GLUTAMINE DEAMIDASE CHED-RELATED"/>
    <property type="match status" value="1"/>
</dbReference>
<reference evidence="4 5" key="1">
    <citation type="submission" date="2024-11" db="EMBL/GenBank/DDBJ databases">
        <authorList>
            <person name="Heng Y.C."/>
            <person name="Lim A.C.H."/>
            <person name="Lee J.K.Y."/>
            <person name="Kittelmann S."/>
        </authorList>
    </citation>
    <scope>NUCLEOTIDE SEQUENCE [LARGE SCALE GENOMIC DNA]</scope>
    <source>
        <strain evidence="4 5">WILCCON 0185</strain>
    </source>
</reference>
<dbReference type="EMBL" id="JBJHZZ010000012">
    <property type="protein sequence ID" value="MFL0248058.1"/>
    <property type="molecule type" value="Genomic_DNA"/>
</dbReference>
<dbReference type="PANTHER" id="PTHR35147:SF1">
    <property type="entry name" value="CHEMORECEPTOR GLUTAMINE DEAMIDASE CHED-RELATED"/>
    <property type="match status" value="1"/>
</dbReference>
<dbReference type="InterPro" id="IPR011324">
    <property type="entry name" value="Cytotoxic_necrot_fac-like_cat"/>
</dbReference>
<comment type="function">
    <text evidence="3">Probably deamidates glutamine residues to glutamate on methyl-accepting chemotaxis receptors (MCPs), playing an important role in chemotaxis.</text>
</comment>
<dbReference type="Gene3D" id="3.30.1330.200">
    <property type="match status" value="1"/>
</dbReference>
<evidence type="ECO:0000256" key="3">
    <source>
        <dbReference type="HAMAP-Rule" id="MF_01440"/>
    </source>
</evidence>
<gene>
    <name evidence="3" type="primary">cheD</name>
    <name evidence="4" type="ORF">ACJDUG_13900</name>
</gene>
<dbReference type="InterPro" id="IPR038592">
    <property type="entry name" value="CheD-like_sf"/>
</dbReference>
<keyword evidence="1 3" id="KW-0145">Chemotaxis</keyword>
<comment type="caution">
    <text evidence="4">The sequence shown here is derived from an EMBL/GenBank/DDBJ whole genome shotgun (WGS) entry which is preliminary data.</text>
</comment>
<evidence type="ECO:0000256" key="2">
    <source>
        <dbReference type="ARBA" id="ARBA00022801"/>
    </source>
</evidence>
<protein>
    <recommendedName>
        <fullName evidence="3">Probable chemoreceptor glutamine deamidase CheD</fullName>
        <ecNumber evidence="3">3.5.1.44</ecNumber>
    </recommendedName>
</protein>
<proteinExistence type="inferred from homology"/>
<evidence type="ECO:0000313" key="4">
    <source>
        <dbReference type="EMBL" id="MFL0248058.1"/>
    </source>
</evidence>
<keyword evidence="5" id="KW-1185">Reference proteome</keyword>
<comment type="similarity">
    <text evidence="3">Belongs to the CheD family.</text>
</comment>
<keyword evidence="2 3" id="KW-0378">Hydrolase</keyword>